<keyword evidence="4" id="KW-0479">Metal-binding</keyword>
<dbReference type="Gene3D" id="3.30.160.60">
    <property type="entry name" value="Classic Zinc Finger"/>
    <property type="match status" value="12"/>
</dbReference>
<dbReference type="Pfam" id="PF00096">
    <property type="entry name" value="zf-C2H2"/>
    <property type="match status" value="9"/>
</dbReference>
<dbReference type="InterPro" id="IPR013087">
    <property type="entry name" value="Znf_C2H2_type"/>
</dbReference>
<feature type="domain" description="KRAB" evidence="16">
    <location>
        <begin position="9"/>
        <end position="80"/>
    </location>
</feature>
<dbReference type="FunFam" id="3.30.160.60:FF:000151">
    <property type="entry name" value="Zinc finger and SCAN domain-containing 21"/>
    <property type="match status" value="2"/>
</dbReference>
<feature type="domain" description="C2H2-type" evidence="15">
    <location>
        <begin position="678"/>
        <end position="701"/>
    </location>
</feature>
<dbReference type="FunFam" id="3.30.160.60:FF:000180">
    <property type="entry name" value="Zinc finger protein 689"/>
    <property type="match status" value="1"/>
</dbReference>
<evidence type="ECO:0000259" key="16">
    <source>
        <dbReference type="PROSITE" id="PS50805"/>
    </source>
</evidence>
<evidence type="ECO:0000256" key="3">
    <source>
        <dbReference type="ARBA" id="ARBA00006991"/>
    </source>
</evidence>
<feature type="domain" description="C2H2-type" evidence="15">
    <location>
        <begin position="511"/>
        <end position="538"/>
    </location>
</feature>
<dbReference type="GeneID" id="116664790"/>
<dbReference type="Pfam" id="PF01352">
    <property type="entry name" value="KRAB"/>
    <property type="match status" value="1"/>
</dbReference>
<dbReference type="SMART" id="SM00355">
    <property type="entry name" value="ZnF_C2H2"/>
    <property type="match status" value="13"/>
</dbReference>
<feature type="domain" description="C2H2-type" evidence="15">
    <location>
        <begin position="188"/>
        <end position="215"/>
    </location>
</feature>
<evidence type="ECO:0000256" key="2">
    <source>
        <dbReference type="ARBA" id="ARBA00004123"/>
    </source>
</evidence>
<dbReference type="GO" id="GO:0001227">
    <property type="term" value="F:DNA-binding transcription repressor activity, RNA polymerase II-specific"/>
    <property type="evidence" value="ECO:0007669"/>
    <property type="project" value="TreeGrafter"/>
</dbReference>
<dbReference type="GO" id="GO:0000978">
    <property type="term" value="F:RNA polymerase II cis-regulatory region sequence-specific DNA binding"/>
    <property type="evidence" value="ECO:0007669"/>
    <property type="project" value="TreeGrafter"/>
</dbReference>
<dbReference type="PANTHER" id="PTHR24399:SF70">
    <property type="entry name" value="C2H2-TYPE DOMAIN-CONTAINING PROTEIN"/>
    <property type="match status" value="1"/>
</dbReference>
<evidence type="ECO:0000256" key="10">
    <source>
        <dbReference type="ARBA" id="ARBA00023163"/>
    </source>
</evidence>
<evidence type="ECO:0000256" key="6">
    <source>
        <dbReference type="ARBA" id="ARBA00022771"/>
    </source>
</evidence>
<comment type="similarity">
    <text evidence="3">Belongs to the krueppel C2H2-type zinc-finger protein family.</text>
</comment>
<comment type="function">
    <text evidence="1">May be involved in transcriptional regulation.</text>
</comment>
<dbReference type="GO" id="GO:0005654">
    <property type="term" value="C:nucleoplasm"/>
    <property type="evidence" value="ECO:0007669"/>
    <property type="project" value="TreeGrafter"/>
</dbReference>
<feature type="region of interest" description="Disordered" evidence="14">
    <location>
        <begin position="288"/>
        <end position="373"/>
    </location>
</feature>
<keyword evidence="5" id="KW-0677">Repeat</keyword>
<feature type="region of interest" description="Disordered" evidence="14">
    <location>
        <begin position="222"/>
        <end position="241"/>
    </location>
</feature>
<feature type="domain" description="C2H2-type" evidence="15">
    <location>
        <begin position="567"/>
        <end position="594"/>
    </location>
</feature>
<name>A0A8B8TA75_CAMFR</name>
<dbReference type="CDD" id="cd07765">
    <property type="entry name" value="KRAB_A-box"/>
    <property type="match status" value="1"/>
</dbReference>
<feature type="domain" description="C2H2-type" evidence="15">
    <location>
        <begin position="241"/>
        <end position="268"/>
    </location>
</feature>
<dbReference type="CTD" id="136051"/>
<dbReference type="AlphaFoldDB" id="A0A8B8TA75"/>
<feature type="domain" description="C2H2-type" evidence="15">
    <location>
        <begin position="427"/>
        <end position="454"/>
    </location>
</feature>
<dbReference type="PANTHER" id="PTHR24399">
    <property type="entry name" value="ZINC FINGER AND BTB DOMAIN-CONTAINING"/>
    <property type="match status" value="1"/>
</dbReference>
<comment type="subcellular location">
    <subcellularLocation>
        <location evidence="2">Nucleus</location>
    </subcellularLocation>
</comment>
<evidence type="ECO:0000256" key="7">
    <source>
        <dbReference type="ARBA" id="ARBA00022833"/>
    </source>
</evidence>
<dbReference type="FunFam" id="3.30.160.60:FF:002002">
    <property type="entry name" value="Zinc finger protein 786"/>
    <property type="match status" value="1"/>
</dbReference>
<gene>
    <name evidence="18" type="primary">ZNF786</name>
</gene>
<keyword evidence="8" id="KW-0805">Transcription regulation</keyword>
<evidence type="ECO:0000256" key="14">
    <source>
        <dbReference type="SAM" id="MobiDB-lite"/>
    </source>
</evidence>
<dbReference type="InterPro" id="IPR036051">
    <property type="entry name" value="KRAB_dom_sf"/>
</dbReference>
<dbReference type="GO" id="GO:0001817">
    <property type="term" value="P:regulation of cytokine production"/>
    <property type="evidence" value="ECO:0007669"/>
    <property type="project" value="TreeGrafter"/>
</dbReference>
<dbReference type="PROSITE" id="PS00028">
    <property type="entry name" value="ZINC_FINGER_C2H2_1"/>
    <property type="match status" value="10"/>
</dbReference>
<keyword evidence="10" id="KW-0804">Transcription</keyword>
<evidence type="ECO:0000256" key="5">
    <source>
        <dbReference type="ARBA" id="ARBA00022737"/>
    </source>
</evidence>
<organism evidence="17 18">
    <name type="scientific">Camelus ferus</name>
    <name type="common">Wild bactrian camel</name>
    <name type="synonym">Camelus bactrianus ferus</name>
    <dbReference type="NCBI Taxonomy" id="419612"/>
    <lineage>
        <taxon>Eukaryota</taxon>
        <taxon>Metazoa</taxon>
        <taxon>Chordata</taxon>
        <taxon>Craniata</taxon>
        <taxon>Vertebrata</taxon>
        <taxon>Euteleostomi</taxon>
        <taxon>Mammalia</taxon>
        <taxon>Eutheria</taxon>
        <taxon>Laurasiatheria</taxon>
        <taxon>Artiodactyla</taxon>
        <taxon>Tylopoda</taxon>
        <taxon>Camelidae</taxon>
        <taxon>Camelus</taxon>
    </lineage>
</organism>
<dbReference type="FunFam" id="3.30.160.60:FF:001385">
    <property type="entry name" value="zinc finger protein 774"/>
    <property type="match status" value="1"/>
</dbReference>
<feature type="domain" description="C2H2-type" evidence="15">
    <location>
        <begin position="539"/>
        <end position="566"/>
    </location>
</feature>
<evidence type="ECO:0000313" key="17">
    <source>
        <dbReference type="Proteomes" id="UP000694856"/>
    </source>
</evidence>
<dbReference type="GO" id="GO:0008270">
    <property type="term" value="F:zinc ion binding"/>
    <property type="evidence" value="ECO:0007669"/>
    <property type="project" value="UniProtKB-KW"/>
</dbReference>
<keyword evidence="6 13" id="KW-0863">Zinc-finger</keyword>
<dbReference type="InterPro" id="IPR036236">
    <property type="entry name" value="Znf_C2H2_sf"/>
</dbReference>
<evidence type="ECO:0000256" key="1">
    <source>
        <dbReference type="ARBA" id="ARBA00003767"/>
    </source>
</evidence>
<evidence type="ECO:0000256" key="13">
    <source>
        <dbReference type="PROSITE-ProRule" id="PRU00042"/>
    </source>
</evidence>
<evidence type="ECO:0000256" key="11">
    <source>
        <dbReference type="ARBA" id="ARBA00023242"/>
    </source>
</evidence>
<dbReference type="SUPFAM" id="SSF109640">
    <property type="entry name" value="KRAB domain (Kruppel-associated box)"/>
    <property type="match status" value="1"/>
</dbReference>
<reference evidence="18" key="1">
    <citation type="submission" date="2025-08" db="UniProtKB">
        <authorList>
            <consortium name="RefSeq"/>
        </authorList>
    </citation>
    <scope>IDENTIFICATION</scope>
    <source>
        <tissue evidence="18">Ear skin</tissue>
    </source>
</reference>
<feature type="domain" description="C2H2-type" evidence="15">
    <location>
        <begin position="483"/>
        <end position="510"/>
    </location>
</feature>
<keyword evidence="9" id="KW-0238">DNA-binding</keyword>
<feature type="domain" description="C2H2-type" evidence="15">
    <location>
        <begin position="650"/>
        <end position="677"/>
    </location>
</feature>
<feature type="compositionally biased region" description="Basic and acidic residues" evidence="14">
    <location>
        <begin position="328"/>
        <end position="352"/>
    </location>
</feature>
<dbReference type="KEGG" id="cfr:116664790"/>
<feature type="domain" description="C2H2-type" evidence="15">
    <location>
        <begin position="370"/>
        <end position="397"/>
    </location>
</feature>
<evidence type="ECO:0000256" key="9">
    <source>
        <dbReference type="ARBA" id="ARBA00023125"/>
    </source>
</evidence>
<sequence>MAEPAPLPLTFEDVAIYFSEQEWCGLEAWQKELYKQVMRTNYEILVSLDDGLPKPELISWIEQGRELFRNWGESQRSGNVICPSADVHFDPVTEEQLFWGSQQAVSSGEAHRHSQVDPLQSQCFSEPLFGKSDVSFRLDQAVNLLRPHRRDTRTLISIVYSSPEGVPSPRTLGLPGFQEISSWVGLLHLCPVCGESFWKKNLLEQHQRNHSRGLPYGAWKQFSKQADTQQPQSIPRGQRHFRSPECGRGFHWKQCLLRHLAVHAGESPLQGPECKVCFPPERTQFGHPALWEGARPSPCPGDDQSTPQSSPRAEMPVSWKEGAGASSEKAETPHPRSGKKPDPRQAGEERGRRTVGPEALEPSPGEETPFSCGTCGRRFSQQRRLADLAQVPGAERPFPCAECGQAFRRRGPLIRCHRRPHPDEKPFPCPECGLGFRLRSRLRAHRLRHGGERPFSCGECGRGFAHPCKLREHLRVHSGERPFRCPECSKSFRLKGILKAHQRTHSRERPFQCGECGKGFTRPSKLAEHFRVHSGERPFGCPDCGRRFRLKGQLRSHQRLHTGERPFPCPDCGKRYRVKADMKAHRLLHGGQMPFSCECGKGFAKQSKLVEHVRTHTGEKPFQCPKCDKSFRLKAQLLSHQGLHTGERPFRCPECGKSFRERGHMLRHQRIHRPERPFSCADCGKGFIYKSKLAEHIRVHTKSCRTPSEPDVKKRLSQLFAMIEADWS</sequence>
<keyword evidence="17" id="KW-1185">Reference proteome</keyword>
<dbReference type="Proteomes" id="UP000694856">
    <property type="component" value="Chromosome 7"/>
</dbReference>
<evidence type="ECO:0000313" key="18">
    <source>
        <dbReference type="RefSeq" id="XP_032339150.1"/>
    </source>
</evidence>
<feature type="domain" description="C2H2-type" evidence="15">
    <location>
        <begin position="398"/>
        <end position="426"/>
    </location>
</feature>
<dbReference type="PROSITE" id="PS50805">
    <property type="entry name" value="KRAB"/>
    <property type="match status" value="1"/>
</dbReference>
<evidence type="ECO:0000256" key="12">
    <source>
        <dbReference type="ARBA" id="ARBA00069085"/>
    </source>
</evidence>
<dbReference type="PROSITE" id="PS50157">
    <property type="entry name" value="ZINC_FINGER_C2H2_2"/>
    <property type="match status" value="14"/>
</dbReference>
<dbReference type="SUPFAM" id="SSF57667">
    <property type="entry name" value="beta-beta-alpha zinc fingers"/>
    <property type="match status" value="9"/>
</dbReference>
<dbReference type="GO" id="GO:0002682">
    <property type="term" value="P:regulation of immune system process"/>
    <property type="evidence" value="ECO:0007669"/>
    <property type="project" value="TreeGrafter"/>
</dbReference>
<keyword evidence="7" id="KW-0862">Zinc</keyword>
<dbReference type="RefSeq" id="XP_032339150.1">
    <property type="nucleotide sequence ID" value="XM_032483259.1"/>
</dbReference>
<feature type="domain" description="C2H2-type" evidence="15">
    <location>
        <begin position="595"/>
        <end position="621"/>
    </location>
</feature>
<feature type="compositionally biased region" description="Polar residues" evidence="14">
    <location>
        <begin position="222"/>
        <end position="235"/>
    </location>
</feature>
<evidence type="ECO:0000256" key="4">
    <source>
        <dbReference type="ARBA" id="ARBA00022723"/>
    </source>
</evidence>
<evidence type="ECO:0000256" key="8">
    <source>
        <dbReference type="ARBA" id="ARBA00023015"/>
    </source>
</evidence>
<dbReference type="FunFam" id="3.30.160.60:FF:001892">
    <property type="entry name" value="Zinc finger protein 786"/>
    <property type="match status" value="2"/>
</dbReference>
<accession>A0A8B8TA75</accession>
<protein>
    <recommendedName>
        <fullName evidence="12">Zinc finger protein 786</fullName>
    </recommendedName>
</protein>
<proteinExistence type="inferred from homology"/>
<feature type="domain" description="C2H2-type" evidence="15">
    <location>
        <begin position="455"/>
        <end position="482"/>
    </location>
</feature>
<dbReference type="FunFam" id="3.30.160.60:FF:000100">
    <property type="entry name" value="Zinc finger 45-like"/>
    <property type="match status" value="1"/>
</dbReference>
<dbReference type="InterPro" id="IPR001909">
    <property type="entry name" value="KRAB"/>
</dbReference>
<keyword evidence="11" id="KW-0539">Nucleus</keyword>
<feature type="domain" description="C2H2-type" evidence="15">
    <location>
        <begin position="622"/>
        <end position="649"/>
    </location>
</feature>
<dbReference type="SMART" id="SM00349">
    <property type="entry name" value="KRAB"/>
    <property type="match status" value="1"/>
</dbReference>
<dbReference type="Gene3D" id="6.10.140.140">
    <property type="match status" value="1"/>
</dbReference>
<evidence type="ECO:0000259" key="15">
    <source>
        <dbReference type="PROSITE" id="PS50157"/>
    </source>
</evidence>
<dbReference type="FunFam" id="3.30.160.60:FF:000562">
    <property type="entry name" value="Zinc finger protein 786"/>
    <property type="match status" value="2"/>
</dbReference>